<evidence type="ECO:0000313" key="1">
    <source>
        <dbReference type="EMBL" id="MBU3159831.1"/>
    </source>
</evidence>
<proteinExistence type="predicted"/>
<dbReference type="EMBL" id="JAHLDV010000015">
    <property type="protein sequence ID" value="MBU3159831.1"/>
    <property type="molecule type" value="Genomic_DNA"/>
</dbReference>
<organism evidence="1 2">
    <name type="scientific">Clostridium frigoris</name>
    <dbReference type="NCBI Taxonomy" id="205327"/>
    <lineage>
        <taxon>Bacteria</taxon>
        <taxon>Bacillati</taxon>
        <taxon>Bacillota</taxon>
        <taxon>Clostridia</taxon>
        <taxon>Eubacteriales</taxon>
        <taxon>Clostridiaceae</taxon>
        <taxon>Clostridium</taxon>
    </lineage>
</organism>
<accession>A0ABS6BSD3</accession>
<dbReference type="Proteomes" id="UP000776252">
    <property type="component" value="Unassembled WGS sequence"/>
</dbReference>
<sequence length="91" mass="9787">MNKEITSSVDTNLMPNGTVVIGNKAFDLAYANDVANEEEISKAIVTGGLVYVKDYDGNWIDNVTGDIVEGSVIPAVVYKSDDKTINFDAVN</sequence>
<name>A0ABS6BSD3_9CLOT</name>
<reference evidence="1 2" key="1">
    <citation type="submission" date="2021-06" db="EMBL/GenBank/DDBJ databases">
        <title>Clostridia strains as spoilage organisms.</title>
        <authorList>
            <person name="Wambui J."/>
            <person name="Stephan R."/>
            <person name="Stevens M.J.A."/>
        </authorList>
    </citation>
    <scope>NUCLEOTIDE SEQUENCE [LARGE SCALE GENOMIC DNA]</scope>
    <source>
        <strain evidence="1 2">DSM 14204</strain>
    </source>
</reference>
<protein>
    <submittedName>
        <fullName evidence="1">Uncharacterized protein</fullName>
    </submittedName>
</protein>
<keyword evidence="2" id="KW-1185">Reference proteome</keyword>
<evidence type="ECO:0000313" key="2">
    <source>
        <dbReference type="Proteomes" id="UP000776252"/>
    </source>
</evidence>
<gene>
    <name evidence="1" type="ORF">KPL37_08710</name>
</gene>
<comment type="caution">
    <text evidence="1">The sequence shown here is derived from an EMBL/GenBank/DDBJ whole genome shotgun (WGS) entry which is preliminary data.</text>
</comment>
<dbReference type="RefSeq" id="WP_216148076.1">
    <property type="nucleotide sequence ID" value="NZ_JAHLDV010000015.1"/>
</dbReference>